<comment type="caution">
    <text evidence="16">The sequence shown here is derived from an EMBL/GenBank/DDBJ whole genome shotgun (WGS) entry which is preliminary data.</text>
</comment>
<protein>
    <recommendedName>
        <fullName evidence="6">heparosan-N-sulfate-glucuronate 5-epimerase</fullName>
        <ecNumber evidence="6">5.1.3.17</ecNumber>
    </recommendedName>
</protein>
<dbReference type="UniPathway" id="UPA00862"/>
<feature type="non-terminal residue" evidence="16">
    <location>
        <position position="596"/>
    </location>
</feature>
<dbReference type="PANTHER" id="PTHR13174:SF3">
    <property type="entry name" value="D-GLUCURONYL C5-EPIMERASE"/>
    <property type="match status" value="1"/>
</dbReference>
<gene>
    <name evidence="16" type="ORF">BDFB_004920</name>
</gene>
<comment type="pathway">
    <text evidence="3">Glycan metabolism; heparin biosynthesis.</text>
</comment>
<comment type="similarity">
    <text evidence="5">Belongs to the D-glucuronyl C5-epimerase family.</text>
</comment>
<feature type="domain" description="D-glucuronyl C5-epimerase beta-sandwich" evidence="15">
    <location>
        <begin position="243"/>
        <end position="364"/>
    </location>
</feature>
<dbReference type="GO" id="GO:0015012">
    <property type="term" value="P:heparan sulfate proteoglycan biosynthetic process"/>
    <property type="evidence" value="ECO:0007669"/>
    <property type="project" value="InterPro"/>
</dbReference>
<organism evidence="16 17">
    <name type="scientific">Asbolus verrucosus</name>
    <name type="common">Desert ironclad beetle</name>
    <dbReference type="NCBI Taxonomy" id="1661398"/>
    <lineage>
        <taxon>Eukaryota</taxon>
        <taxon>Metazoa</taxon>
        <taxon>Ecdysozoa</taxon>
        <taxon>Arthropoda</taxon>
        <taxon>Hexapoda</taxon>
        <taxon>Insecta</taxon>
        <taxon>Pterygota</taxon>
        <taxon>Neoptera</taxon>
        <taxon>Endopterygota</taxon>
        <taxon>Coleoptera</taxon>
        <taxon>Polyphaga</taxon>
        <taxon>Cucujiformia</taxon>
        <taxon>Tenebrionidae</taxon>
        <taxon>Pimeliinae</taxon>
        <taxon>Asbolus</taxon>
    </lineage>
</organism>
<evidence type="ECO:0000256" key="12">
    <source>
        <dbReference type="ARBA" id="ARBA00037847"/>
    </source>
</evidence>
<dbReference type="PANTHER" id="PTHR13174">
    <property type="entry name" value="D-GLUCURONYL C5-EPIMERASE"/>
    <property type="match status" value="1"/>
</dbReference>
<keyword evidence="8" id="KW-0735">Signal-anchor</keyword>
<name>A0A482WDC2_ASBVE</name>
<dbReference type="OrthoDB" id="5914444at2759"/>
<evidence type="ECO:0000256" key="2">
    <source>
        <dbReference type="ARBA" id="ARBA00004606"/>
    </source>
</evidence>
<evidence type="ECO:0000256" key="13">
    <source>
        <dbReference type="SAM" id="Phobius"/>
    </source>
</evidence>
<dbReference type="InterPro" id="IPR039721">
    <property type="entry name" value="C5-epimerase"/>
</dbReference>
<evidence type="ECO:0000256" key="3">
    <source>
        <dbReference type="ARBA" id="ARBA00004841"/>
    </source>
</evidence>
<keyword evidence="17" id="KW-1185">Reference proteome</keyword>
<comment type="subcellular location">
    <subcellularLocation>
        <location evidence="12">Endomembrane system</location>
        <topology evidence="12">Single-pass membrane protein</topology>
    </subcellularLocation>
    <subcellularLocation>
        <location evidence="2">Membrane</location>
        <topology evidence="2">Single-pass type II membrane protein</topology>
    </subcellularLocation>
</comment>
<dbReference type="EMBL" id="QDEB01008122">
    <property type="protein sequence ID" value="RZC42423.1"/>
    <property type="molecule type" value="Genomic_DNA"/>
</dbReference>
<evidence type="ECO:0000256" key="11">
    <source>
        <dbReference type="ARBA" id="ARBA00023235"/>
    </source>
</evidence>
<evidence type="ECO:0000256" key="7">
    <source>
        <dbReference type="ARBA" id="ARBA00022692"/>
    </source>
</evidence>
<keyword evidence="11" id="KW-0413">Isomerase</keyword>
<comment type="catalytic activity">
    <reaction evidence="1">
        <text>[heparosan-N-sulfate](n) = [heparan-N-sulfate](n)</text>
        <dbReference type="Rhea" id="RHEA:20197"/>
        <dbReference type="Rhea" id="RHEA-COMP:9556"/>
        <dbReference type="Rhea" id="RHEA-COMP:9557"/>
        <dbReference type="ChEBI" id="CHEBI:58041"/>
        <dbReference type="ChEBI" id="CHEBI:58287"/>
        <dbReference type="EC" id="5.1.3.17"/>
    </reaction>
</comment>
<dbReference type="EC" id="5.1.3.17" evidence="6"/>
<evidence type="ECO:0000313" key="16">
    <source>
        <dbReference type="EMBL" id="RZC42423.1"/>
    </source>
</evidence>
<dbReference type="GO" id="GO:0030210">
    <property type="term" value="P:heparin proteoglycan biosynthetic process"/>
    <property type="evidence" value="ECO:0007669"/>
    <property type="project" value="UniProtKB-UniPathway"/>
</dbReference>
<keyword evidence="7 13" id="KW-0812">Transmembrane</keyword>
<evidence type="ECO:0000259" key="15">
    <source>
        <dbReference type="Pfam" id="PF21174"/>
    </source>
</evidence>
<dbReference type="STRING" id="1661398.A0A482WDC2"/>
<evidence type="ECO:0000256" key="1">
    <source>
        <dbReference type="ARBA" id="ARBA00000434"/>
    </source>
</evidence>
<dbReference type="GO" id="GO:0047464">
    <property type="term" value="F:heparosan-N-sulfate-glucuronate 5-epimerase activity"/>
    <property type="evidence" value="ECO:0007669"/>
    <property type="project" value="UniProtKB-EC"/>
</dbReference>
<reference evidence="16" key="1">
    <citation type="submission" date="2017-03" db="EMBL/GenBank/DDBJ databases">
        <title>Genome of the blue death feigning beetle - Asbolus verrucosus.</title>
        <authorList>
            <person name="Rider S.D."/>
        </authorList>
    </citation>
    <scope>NUCLEOTIDE SEQUENCE [LARGE SCALE GENOMIC DNA]</scope>
    <source>
        <strain evidence="16">Butters</strain>
        <tissue evidence="16">Head and leg muscle</tissue>
    </source>
</reference>
<evidence type="ECO:0000256" key="9">
    <source>
        <dbReference type="ARBA" id="ARBA00022989"/>
    </source>
</evidence>
<dbReference type="InterPro" id="IPR010598">
    <property type="entry name" value="C5-epim_C"/>
</dbReference>
<accession>A0A482WDC2</accession>
<evidence type="ECO:0000256" key="10">
    <source>
        <dbReference type="ARBA" id="ARBA00023136"/>
    </source>
</evidence>
<dbReference type="AlphaFoldDB" id="A0A482WDC2"/>
<sequence>MNSLPKPCGSVASQKIYHSTKDPPLFFIMMRLNVKVALLFLTTICFCTILILWSVCGKEPKNPQEWHRNKLNNLNRLSELQGAEEIDCDINGEYIIGCRKEGDEVYLPFSFLHKYFEVYGKLATYDGLERFEWSHSYSKVYHPKGKYDPRGVFMYFENYNVEVRDRVKCVSATEGVPISTQWESQGYYYPTQIAQFGLSHYSKNLTEPEPRRKIIEDAEKDLAKWIIPYPGIVERVYDKSVGSKVMRFKTGEFYLDAIKLKMEHVLDFIMSLNIILSGNSSFSIVLQNRETRELYNLHYITSDILITVQDNNVYHGIGTNQEWKKLTRDLIIDLQKGLNYLDKDKSKHRIPRSKLKIITMTLRGYGAIDNLTLSSSEHIQQFYDAAEWFVRHQDSETGGWSIPVKRRLASGFHDLQAGWYSAMGQGHAISVLSRAYHHSGGDVRYLQAALAGLKPFQVPSHKGGVLATFLNKYHWYEEYPTKPASFVLNGFIYSLLGLYDLMTIAPPGQANEAEFLFREGMISLKGMLLFFDMGSVTSYDLRHVSLGVAPNLARWDYHATHINQLLLLSTIENEPLFSQTAERWIGYMGGKRAAHN</sequence>
<feature type="domain" description="D-glucuronyl C5-epimerase C-terminal" evidence="14">
    <location>
        <begin position="393"/>
        <end position="585"/>
    </location>
</feature>
<dbReference type="InterPro" id="IPR059154">
    <property type="entry name" value="Glce_b_sandwich"/>
</dbReference>
<feature type="transmembrane region" description="Helical" evidence="13">
    <location>
        <begin position="36"/>
        <end position="55"/>
    </location>
</feature>
<keyword evidence="9 13" id="KW-1133">Transmembrane helix</keyword>
<evidence type="ECO:0000256" key="8">
    <source>
        <dbReference type="ARBA" id="ARBA00022968"/>
    </source>
</evidence>
<dbReference type="Pfam" id="PF21174">
    <property type="entry name" value="Glce_b_sandwich"/>
    <property type="match status" value="1"/>
</dbReference>
<evidence type="ECO:0000313" key="17">
    <source>
        <dbReference type="Proteomes" id="UP000292052"/>
    </source>
</evidence>
<dbReference type="Pfam" id="PF06662">
    <property type="entry name" value="C5-epim_C"/>
    <property type="match status" value="1"/>
</dbReference>
<dbReference type="GO" id="GO:0005794">
    <property type="term" value="C:Golgi apparatus"/>
    <property type="evidence" value="ECO:0007669"/>
    <property type="project" value="TreeGrafter"/>
</dbReference>
<keyword evidence="10 13" id="KW-0472">Membrane</keyword>
<evidence type="ECO:0000256" key="4">
    <source>
        <dbReference type="ARBA" id="ARBA00005093"/>
    </source>
</evidence>
<evidence type="ECO:0000256" key="6">
    <source>
        <dbReference type="ARBA" id="ARBA00012087"/>
    </source>
</evidence>
<evidence type="ECO:0000259" key="14">
    <source>
        <dbReference type="Pfam" id="PF06662"/>
    </source>
</evidence>
<proteinExistence type="inferred from homology"/>
<comment type="pathway">
    <text evidence="4">Glycan metabolism; heparan sulfate biosynthesis.</text>
</comment>
<dbReference type="Proteomes" id="UP000292052">
    <property type="component" value="Unassembled WGS sequence"/>
</dbReference>
<evidence type="ECO:0000256" key="5">
    <source>
        <dbReference type="ARBA" id="ARBA00005584"/>
    </source>
</evidence>